<comment type="caution">
    <text evidence="7">The sequence shown here is derived from an EMBL/GenBank/DDBJ whole genome shotgun (WGS) entry which is preliminary data.</text>
</comment>
<organism evidence="7 8">
    <name type="scientific">Haliea salexigens</name>
    <dbReference type="NCBI Taxonomy" id="287487"/>
    <lineage>
        <taxon>Bacteria</taxon>
        <taxon>Pseudomonadati</taxon>
        <taxon>Pseudomonadota</taxon>
        <taxon>Gammaproteobacteria</taxon>
        <taxon>Cellvibrionales</taxon>
        <taxon>Halieaceae</taxon>
        <taxon>Haliea</taxon>
    </lineage>
</organism>
<reference evidence="7 8" key="1">
    <citation type="journal article" date="2018" name="Nat. Biotechnol.">
        <title>A standardized bacterial taxonomy based on genome phylogeny substantially revises the tree of life.</title>
        <authorList>
            <person name="Parks D.H."/>
            <person name="Chuvochina M."/>
            <person name="Waite D.W."/>
            <person name="Rinke C."/>
            <person name="Skarshewski A."/>
            <person name="Chaumeil P.A."/>
            <person name="Hugenholtz P."/>
        </authorList>
    </citation>
    <scope>NUCLEOTIDE SEQUENCE [LARGE SCALE GENOMIC DNA]</scope>
    <source>
        <strain evidence="7">UBA9158</strain>
    </source>
</reference>
<evidence type="ECO:0000256" key="1">
    <source>
        <dbReference type="ARBA" id="ARBA00005896"/>
    </source>
</evidence>
<dbReference type="Pfam" id="PF02668">
    <property type="entry name" value="TauD"/>
    <property type="match status" value="1"/>
</dbReference>
<dbReference type="SUPFAM" id="SSF51197">
    <property type="entry name" value="Clavaminate synthase-like"/>
    <property type="match status" value="1"/>
</dbReference>
<name>A0A3C1KHD5_9GAMM</name>
<dbReference type="InterPro" id="IPR003819">
    <property type="entry name" value="TauD/TfdA-like"/>
</dbReference>
<evidence type="ECO:0000313" key="8">
    <source>
        <dbReference type="Proteomes" id="UP000259273"/>
    </source>
</evidence>
<dbReference type="AlphaFoldDB" id="A0A3C1KHD5"/>
<dbReference type="GO" id="GO:0006790">
    <property type="term" value="P:sulfur compound metabolic process"/>
    <property type="evidence" value="ECO:0007669"/>
    <property type="project" value="TreeGrafter"/>
</dbReference>
<evidence type="ECO:0000256" key="5">
    <source>
        <dbReference type="ARBA" id="ARBA00023004"/>
    </source>
</evidence>
<evidence type="ECO:0000256" key="4">
    <source>
        <dbReference type="ARBA" id="ARBA00023002"/>
    </source>
</evidence>
<keyword evidence="3 7" id="KW-0223">Dioxygenase</keyword>
<keyword evidence="5" id="KW-0408">Iron</keyword>
<dbReference type="GO" id="GO:0000908">
    <property type="term" value="F:taurine dioxygenase activity"/>
    <property type="evidence" value="ECO:0007669"/>
    <property type="project" value="TreeGrafter"/>
</dbReference>
<dbReference type="GO" id="GO:0005737">
    <property type="term" value="C:cytoplasm"/>
    <property type="evidence" value="ECO:0007669"/>
    <property type="project" value="TreeGrafter"/>
</dbReference>
<evidence type="ECO:0000256" key="3">
    <source>
        <dbReference type="ARBA" id="ARBA00022964"/>
    </source>
</evidence>
<accession>A0A3C1KHD5</accession>
<evidence type="ECO:0000259" key="6">
    <source>
        <dbReference type="Pfam" id="PF02668"/>
    </source>
</evidence>
<dbReference type="InterPro" id="IPR042098">
    <property type="entry name" value="TauD-like_sf"/>
</dbReference>
<dbReference type="Gene3D" id="3.60.130.10">
    <property type="entry name" value="Clavaminate synthase-like"/>
    <property type="match status" value="1"/>
</dbReference>
<dbReference type="PANTHER" id="PTHR30468">
    <property type="entry name" value="ALPHA-KETOGLUTARATE-DEPENDENT SULFONATE DIOXYGENASE"/>
    <property type="match status" value="1"/>
</dbReference>
<dbReference type="InterPro" id="IPR051323">
    <property type="entry name" value="AtsK-like"/>
</dbReference>
<proteinExistence type="inferred from homology"/>
<evidence type="ECO:0000256" key="2">
    <source>
        <dbReference type="ARBA" id="ARBA00022723"/>
    </source>
</evidence>
<dbReference type="Proteomes" id="UP000259273">
    <property type="component" value="Unassembled WGS sequence"/>
</dbReference>
<keyword evidence="4" id="KW-0560">Oxidoreductase</keyword>
<dbReference type="EMBL" id="DMND01000001">
    <property type="protein sequence ID" value="HAN26130.1"/>
    <property type="molecule type" value="Genomic_DNA"/>
</dbReference>
<evidence type="ECO:0000313" key="7">
    <source>
        <dbReference type="EMBL" id="HAN26130.1"/>
    </source>
</evidence>
<comment type="similarity">
    <text evidence="1">Belongs to the TfdA dioxygenase family.</text>
</comment>
<protein>
    <submittedName>
        <fullName evidence="7">TauD/TfdA family dioxygenase</fullName>
    </submittedName>
</protein>
<sequence>GGQTGWIDTALAYDALDAATRERIEGLEARYIFCPDLSGMRFNKPGGTLLQASMKDLPSFPPVAHPLVWVHPETGRRILNISTLNIQCIEGLPAAESDALIETLVAHALQPRFQYVHAWQNNDVVAWDNRRTMHMAFGHPVAETRIVQRSTLRGTVKMGRVIDSGEEQTA</sequence>
<dbReference type="STRING" id="1121937.GCA_000423125_02791"/>
<keyword evidence="2" id="KW-0479">Metal-binding</keyword>
<gene>
    <name evidence="7" type="ORF">DCP75_00045</name>
</gene>
<dbReference type="PANTHER" id="PTHR30468:SF1">
    <property type="entry name" value="ALPHA-KETOGLUTARATE-DEPENDENT SULFONATE DIOXYGENASE"/>
    <property type="match status" value="1"/>
</dbReference>
<feature type="domain" description="TauD/TfdA-like" evidence="6">
    <location>
        <begin position="1"/>
        <end position="149"/>
    </location>
</feature>
<dbReference type="GO" id="GO:0046872">
    <property type="term" value="F:metal ion binding"/>
    <property type="evidence" value="ECO:0007669"/>
    <property type="project" value="UniProtKB-KW"/>
</dbReference>
<feature type="non-terminal residue" evidence="7">
    <location>
        <position position="1"/>
    </location>
</feature>